<reference evidence="1" key="1">
    <citation type="submission" date="2017-07" db="EMBL/GenBank/DDBJ databases">
        <title>Taro Niue Genome Assembly and Annotation.</title>
        <authorList>
            <person name="Atibalentja N."/>
            <person name="Keating K."/>
            <person name="Fields C.J."/>
        </authorList>
    </citation>
    <scope>NUCLEOTIDE SEQUENCE</scope>
    <source>
        <strain evidence="1">Niue_2</strain>
        <tissue evidence="1">Leaf</tissue>
    </source>
</reference>
<name>A0A843URP1_COLES</name>
<proteinExistence type="predicted"/>
<protein>
    <submittedName>
        <fullName evidence="1">Uncharacterized protein</fullName>
    </submittedName>
</protein>
<dbReference type="Proteomes" id="UP000652761">
    <property type="component" value="Unassembled WGS sequence"/>
</dbReference>
<dbReference type="AlphaFoldDB" id="A0A843URP1"/>
<gene>
    <name evidence="1" type="ORF">Taro_021511</name>
</gene>
<evidence type="ECO:0000313" key="1">
    <source>
        <dbReference type="EMBL" id="MQL88952.1"/>
    </source>
</evidence>
<keyword evidence="2" id="KW-1185">Reference proteome</keyword>
<accession>A0A843URP1</accession>
<sequence>MIRHVNVSLARLRPVRGTWSRVGLVIRLTGLNDEDRYRLEMADRRDWGGGGEESGEDPTQRMIERIWESLTDIRMRLDQPVPVQSAAAMPPFVEEAVPVAPVPLGVEIPPYEPVVPTVPARPIGVEDPTVLVERFLRLQPPTFSGDPTQTRQSTGCIRLRECL</sequence>
<dbReference type="EMBL" id="NMUH01001104">
    <property type="protein sequence ID" value="MQL88952.1"/>
    <property type="molecule type" value="Genomic_DNA"/>
</dbReference>
<organism evidence="1 2">
    <name type="scientific">Colocasia esculenta</name>
    <name type="common">Wild taro</name>
    <name type="synonym">Arum esculentum</name>
    <dbReference type="NCBI Taxonomy" id="4460"/>
    <lineage>
        <taxon>Eukaryota</taxon>
        <taxon>Viridiplantae</taxon>
        <taxon>Streptophyta</taxon>
        <taxon>Embryophyta</taxon>
        <taxon>Tracheophyta</taxon>
        <taxon>Spermatophyta</taxon>
        <taxon>Magnoliopsida</taxon>
        <taxon>Liliopsida</taxon>
        <taxon>Araceae</taxon>
        <taxon>Aroideae</taxon>
        <taxon>Colocasieae</taxon>
        <taxon>Colocasia</taxon>
    </lineage>
</organism>
<evidence type="ECO:0000313" key="2">
    <source>
        <dbReference type="Proteomes" id="UP000652761"/>
    </source>
</evidence>
<comment type="caution">
    <text evidence="1">The sequence shown here is derived from an EMBL/GenBank/DDBJ whole genome shotgun (WGS) entry which is preliminary data.</text>
</comment>